<accession>A0A4Y9ADS5</accession>
<dbReference type="Proteomes" id="UP000298484">
    <property type="component" value="Unassembled WGS sequence"/>
</dbReference>
<evidence type="ECO:0000256" key="1">
    <source>
        <dbReference type="SAM" id="MobiDB-lite"/>
    </source>
</evidence>
<dbReference type="AlphaFoldDB" id="A0A4Y9ADS5"/>
<dbReference type="RefSeq" id="WP_135109254.1">
    <property type="nucleotide sequence ID" value="NZ_SRHY01000005.1"/>
</dbReference>
<dbReference type="EMBL" id="SRHY01000005">
    <property type="protein sequence ID" value="TFJ93575.1"/>
    <property type="molecule type" value="Genomic_DNA"/>
</dbReference>
<comment type="caution">
    <text evidence="2">The sequence shown here is derived from an EMBL/GenBank/DDBJ whole genome shotgun (WGS) entry which is preliminary data.</text>
</comment>
<reference evidence="2 3" key="1">
    <citation type="submission" date="2019-03" db="EMBL/GenBank/DDBJ databases">
        <title>Genome sequence of Lentibacillus salicampi ATCC BAA-719.</title>
        <authorList>
            <person name="Maclea K.S."/>
            <person name="Simoes Junior M."/>
        </authorList>
    </citation>
    <scope>NUCLEOTIDE SEQUENCE [LARGE SCALE GENOMIC DNA]</scope>
    <source>
        <strain evidence="2 3">ATCC BAA-719</strain>
    </source>
</reference>
<keyword evidence="3" id="KW-1185">Reference proteome</keyword>
<sequence length="74" mass="8463">MRISRRAEESAEERENQQKGERIGRRVEESREKMGDITLVSESTLGKVPLILAVIRINTFFYEKLLPEGGVADE</sequence>
<feature type="region of interest" description="Disordered" evidence="1">
    <location>
        <begin position="1"/>
        <end position="29"/>
    </location>
</feature>
<evidence type="ECO:0000313" key="3">
    <source>
        <dbReference type="Proteomes" id="UP000298484"/>
    </source>
</evidence>
<name>A0A4Y9ADS5_9BACI</name>
<protein>
    <submittedName>
        <fullName evidence="2">Uncharacterized protein</fullName>
    </submittedName>
</protein>
<organism evidence="2 3">
    <name type="scientific">Lentibacillus salicampi</name>
    <dbReference type="NCBI Taxonomy" id="175306"/>
    <lineage>
        <taxon>Bacteria</taxon>
        <taxon>Bacillati</taxon>
        <taxon>Bacillota</taxon>
        <taxon>Bacilli</taxon>
        <taxon>Bacillales</taxon>
        <taxon>Bacillaceae</taxon>
        <taxon>Lentibacillus</taxon>
    </lineage>
</organism>
<evidence type="ECO:0000313" key="2">
    <source>
        <dbReference type="EMBL" id="TFJ93575.1"/>
    </source>
</evidence>
<proteinExistence type="predicted"/>
<gene>
    <name evidence="2" type="ORF">E4U82_06345</name>
</gene>